<reference evidence="2 3" key="2">
    <citation type="submission" date="2016-05" db="EMBL/GenBank/DDBJ databases">
        <title>Lineage-specific infection strategies underlie the spectrum of fungal disease in amphibians.</title>
        <authorList>
            <person name="Cuomo C.A."/>
            <person name="Farrer R.A."/>
            <person name="James T."/>
            <person name="Longcore J."/>
            <person name="Birren B."/>
        </authorList>
    </citation>
    <scope>NUCLEOTIDE SEQUENCE [LARGE SCALE GENOMIC DNA]</scope>
    <source>
        <strain evidence="2 3">JEL423</strain>
    </source>
</reference>
<accession>A0A177W9Z8</accession>
<evidence type="ECO:0000256" key="1">
    <source>
        <dbReference type="SAM" id="MobiDB-lite"/>
    </source>
</evidence>
<feature type="compositionally biased region" description="Basic residues" evidence="1">
    <location>
        <begin position="122"/>
        <end position="137"/>
    </location>
</feature>
<sequence length="147" mass="16458">MKIKSVVPFIIASAASVQSLVIPHRKTDDSTYVQLYSRQINFKTFGNFFKKLVVPKKGKPGVPNSGRRSILTKLGPRKKTPVLQRKPAMKKMNKLKNTTKSTGSTKNKSIKNNNASTSAKHSAPKRPSRRRFRSRSTTKKDDDADSD</sequence>
<feature type="compositionally biased region" description="Basic and acidic residues" evidence="1">
    <location>
        <begin position="138"/>
        <end position="147"/>
    </location>
</feature>
<organism evidence="2 3">
    <name type="scientific">Batrachochytrium dendrobatidis (strain JEL423)</name>
    <dbReference type="NCBI Taxonomy" id="403673"/>
    <lineage>
        <taxon>Eukaryota</taxon>
        <taxon>Fungi</taxon>
        <taxon>Fungi incertae sedis</taxon>
        <taxon>Chytridiomycota</taxon>
        <taxon>Chytridiomycota incertae sedis</taxon>
        <taxon>Chytridiomycetes</taxon>
        <taxon>Rhizophydiales</taxon>
        <taxon>Rhizophydiales incertae sedis</taxon>
        <taxon>Batrachochytrium</taxon>
    </lineage>
</organism>
<feature type="region of interest" description="Disordered" evidence="1">
    <location>
        <begin position="56"/>
        <end position="147"/>
    </location>
</feature>
<protein>
    <submittedName>
        <fullName evidence="2">Uncharacterized protein</fullName>
    </submittedName>
</protein>
<name>A0A177W9Z8_BATDL</name>
<dbReference type="Proteomes" id="UP000077115">
    <property type="component" value="Unassembled WGS sequence"/>
</dbReference>
<dbReference type="AlphaFoldDB" id="A0A177W9Z8"/>
<evidence type="ECO:0000313" key="3">
    <source>
        <dbReference type="Proteomes" id="UP000077115"/>
    </source>
</evidence>
<feature type="compositionally biased region" description="Low complexity" evidence="1">
    <location>
        <begin position="95"/>
        <end position="118"/>
    </location>
</feature>
<gene>
    <name evidence="2" type="ORF">BDEG_20738</name>
</gene>
<proteinExistence type="predicted"/>
<dbReference type="EMBL" id="DS022300">
    <property type="protein sequence ID" value="OAJ36575.1"/>
    <property type="molecule type" value="Genomic_DNA"/>
</dbReference>
<dbReference type="VEuPathDB" id="FungiDB:BDEG_20738"/>
<reference evidence="2 3" key="1">
    <citation type="submission" date="2006-10" db="EMBL/GenBank/DDBJ databases">
        <title>The Genome Sequence of Batrachochytrium dendrobatidis JEL423.</title>
        <authorList>
            <consortium name="The Broad Institute Genome Sequencing Platform"/>
            <person name="Birren B."/>
            <person name="Lander E."/>
            <person name="Galagan J."/>
            <person name="Cuomo C."/>
            <person name="Devon K."/>
            <person name="Jaffe D."/>
            <person name="Butler J."/>
            <person name="Alvarez P."/>
            <person name="Gnerre S."/>
            <person name="Grabherr M."/>
            <person name="Kleber M."/>
            <person name="Mauceli E."/>
            <person name="Brockman W."/>
            <person name="Young S."/>
            <person name="LaButti K."/>
            <person name="Sykes S."/>
            <person name="DeCaprio D."/>
            <person name="Crawford M."/>
            <person name="Koehrsen M."/>
            <person name="Engels R."/>
            <person name="Montgomery P."/>
            <person name="Pearson M."/>
            <person name="Howarth C."/>
            <person name="Larson L."/>
            <person name="White J."/>
            <person name="O'Leary S."/>
            <person name="Kodira C."/>
            <person name="Zeng Q."/>
            <person name="Yandava C."/>
            <person name="Alvarado L."/>
            <person name="Longcore J."/>
            <person name="James T."/>
        </authorList>
    </citation>
    <scope>NUCLEOTIDE SEQUENCE [LARGE SCALE GENOMIC DNA]</scope>
    <source>
        <strain evidence="2 3">JEL423</strain>
    </source>
</reference>
<evidence type="ECO:0000313" key="2">
    <source>
        <dbReference type="EMBL" id="OAJ36575.1"/>
    </source>
</evidence>